<proteinExistence type="predicted"/>
<feature type="region of interest" description="Disordered" evidence="1">
    <location>
        <begin position="1"/>
        <end position="50"/>
    </location>
</feature>
<evidence type="ECO:0000256" key="1">
    <source>
        <dbReference type="SAM" id="MobiDB-lite"/>
    </source>
</evidence>
<name>A0A6J4INJ4_9ACTN</name>
<feature type="non-terminal residue" evidence="2">
    <location>
        <position position="1"/>
    </location>
</feature>
<feature type="non-terminal residue" evidence="2">
    <location>
        <position position="73"/>
    </location>
</feature>
<accession>A0A6J4INJ4</accession>
<evidence type="ECO:0000313" key="2">
    <source>
        <dbReference type="EMBL" id="CAA9257529.1"/>
    </source>
</evidence>
<reference evidence="2" key="1">
    <citation type="submission" date="2020-02" db="EMBL/GenBank/DDBJ databases">
        <authorList>
            <person name="Meier V. D."/>
        </authorList>
    </citation>
    <scope>NUCLEOTIDE SEQUENCE</scope>
    <source>
        <strain evidence="2">AVDCRST_MAG50</strain>
    </source>
</reference>
<gene>
    <name evidence="2" type="ORF">AVDCRST_MAG50-2687</name>
</gene>
<sequence length="73" mass="7815">VGLCDHGRHGPTARARGLPALRGPVDRRRRAGRDVPVGRQRGGPVRMPGRLPLLRAPACLRGRVAAARPTGRL</sequence>
<protein>
    <submittedName>
        <fullName evidence="2">Uncharacterized protein</fullName>
    </submittedName>
</protein>
<organism evidence="2">
    <name type="scientific">uncultured Acidimicrobiales bacterium</name>
    <dbReference type="NCBI Taxonomy" id="310071"/>
    <lineage>
        <taxon>Bacteria</taxon>
        <taxon>Bacillati</taxon>
        <taxon>Actinomycetota</taxon>
        <taxon>Acidimicrobiia</taxon>
        <taxon>Acidimicrobiales</taxon>
        <taxon>environmental samples</taxon>
    </lineage>
</organism>
<dbReference type="AlphaFoldDB" id="A0A6J4INJ4"/>
<dbReference type="EMBL" id="CADCTF010000122">
    <property type="protein sequence ID" value="CAA9257529.1"/>
    <property type="molecule type" value="Genomic_DNA"/>
</dbReference>